<evidence type="ECO:0000313" key="3">
    <source>
        <dbReference type="EMBL" id="HIQ64523.1"/>
    </source>
</evidence>
<dbReference type="EMBL" id="DVFU01000044">
    <property type="protein sequence ID" value="HIQ64523.1"/>
    <property type="molecule type" value="Genomic_DNA"/>
</dbReference>
<dbReference type="GO" id="GO:0003677">
    <property type="term" value="F:DNA binding"/>
    <property type="evidence" value="ECO:0007669"/>
    <property type="project" value="UniProtKB-KW"/>
</dbReference>
<comment type="caution">
    <text evidence="3">The sequence shown here is derived from an EMBL/GenBank/DDBJ whole genome shotgun (WGS) entry which is preliminary data.</text>
</comment>
<dbReference type="Proteomes" id="UP000886725">
    <property type="component" value="Unassembled WGS sequence"/>
</dbReference>
<proteinExistence type="predicted"/>
<organism evidence="3 4">
    <name type="scientific">Candidatus Faecenecus gallistercoris</name>
    <dbReference type="NCBI Taxonomy" id="2840793"/>
    <lineage>
        <taxon>Bacteria</taxon>
        <taxon>Bacillati</taxon>
        <taxon>Bacillota</taxon>
        <taxon>Bacillota incertae sedis</taxon>
        <taxon>Candidatus Faecenecus</taxon>
    </lineage>
</organism>
<dbReference type="NCBIfam" id="NF040570">
    <property type="entry name" value="guided_TnpB"/>
    <property type="match status" value="1"/>
</dbReference>
<sequence>MWIAFICIKVISFISKLKNARKYFIHQITKKLVLENDIIVSETLKVKEMLEEKKISKFLSDASLSKICNLLKSKAEYYGKRYIQIDTYYPSSQKCSRCGYQNEKVKDLTVRDWMCPKCGSYHDRDINASINILFEGIKKCRNEFI</sequence>
<accession>A0A9D0YYZ3</accession>
<gene>
    <name evidence="3" type="ORF">IAC85_02165</name>
</gene>
<dbReference type="NCBIfam" id="TIGR01766">
    <property type="entry name" value="IS200/IS605 family accessory protein TnpB-like domain"/>
    <property type="match status" value="1"/>
</dbReference>
<keyword evidence="1" id="KW-0238">DNA-binding</keyword>
<evidence type="ECO:0000259" key="2">
    <source>
        <dbReference type="Pfam" id="PF07282"/>
    </source>
</evidence>
<evidence type="ECO:0000313" key="4">
    <source>
        <dbReference type="Proteomes" id="UP000886725"/>
    </source>
</evidence>
<dbReference type="InterPro" id="IPR010095">
    <property type="entry name" value="Cas12f1-like_TNB"/>
</dbReference>
<dbReference type="Pfam" id="PF07282">
    <property type="entry name" value="Cas12f1-like_TNB"/>
    <property type="match status" value="1"/>
</dbReference>
<feature type="domain" description="Cas12f1-like TNB" evidence="2">
    <location>
        <begin position="66"/>
        <end position="132"/>
    </location>
</feature>
<name>A0A9D0YYZ3_9FIRM</name>
<evidence type="ECO:0000256" key="1">
    <source>
        <dbReference type="ARBA" id="ARBA00023125"/>
    </source>
</evidence>
<protein>
    <submittedName>
        <fullName evidence="3">Transposase</fullName>
    </submittedName>
</protein>
<reference evidence="3" key="2">
    <citation type="journal article" date="2021" name="PeerJ">
        <title>Extensive microbial diversity within the chicken gut microbiome revealed by metagenomics and culture.</title>
        <authorList>
            <person name="Gilroy R."/>
            <person name="Ravi A."/>
            <person name="Getino M."/>
            <person name="Pursley I."/>
            <person name="Horton D.L."/>
            <person name="Alikhan N.F."/>
            <person name="Baker D."/>
            <person name="Gharbi K."/>
            <person name="Hall N."/>
            <person name="Watson M."/>
            <person name="Adriaenssens E.M."/>
            <person name="Foster-Nyarko E."/>
            <person name="Jarju S."/>
            <person name="Secka A."/>
            <person name="Antonio M."/>
            <person name="Oren A."/>
            <person name="Chaudhuri R.R."/>
            <person name="La Ragione R."/>
            <person name="Hildebrand F."/>
            <person name="Pallen M.J."/>
        </authorList>
    </citation>
    <scope>NUCLEOTIDE SEQUENCE</scope>
    <source>
        <strain evidence="3">CHK165-10780</strain>
    </source>
</reference>
<dbReference type="AlphaFoldDB" id="A0A9D0YYZ3"/>
<reference evidence="3" key="1">
    <citation type="submission" date="2020-10" db="EMBL/GenBank/DDBJ databases">
        <authorList>
            <person name="Gilroy R."/>
        </authorList>
    </citation>
    <scope>NUCLEOTIDE SEQUENCE</scope>
    <source>
        <strain evidence="3">CHK165-10780</strain>
    </source>
</reference>